<feature type="region of interest" description="Disordered" evidence="1">
    <location>
        <begin position="57"/>
        <end position="80"/>
    </location>
</feature>
<dbReference type="Proteomes" id="UP001140949">
    <property type="component" value="Unassembled WGS sequence"/>
</dbReference>
<dbReference type="EMBL" id="JANAVB010006023">
    <property type="protein sequence ID" value="KAJ6845637.1"/>
    <property type="molecule type" value="Genomic_DNA"/>
</dbReference>
<gene>
    <name evidence="2" type="ORF">M6B38_286745</name>
</gene>
<organism evidence="2 3">
    <name type="scientific">Iris pallida</name>
    <name type="common">Sweet iris</name>
    <dbReference type="NCBI Taxonomy" id="29817"/>
    <lineage>
        <taxon>Eukaryota</taxon>
        <taxon>Viridiplantae</taxon>
        <taxon>Streptophyta</taxon>
        <taxon>Embryophyta</taxon>
        <taxon>Tracheophyta</taxon>
        <taxon>Spermatophyta</taxon>
        <taxon>Magnoliopsida</taxon>
        <taxon>Liliopsida</taxon>
        <taxon>Asparagales</taxon>
        <taxon>Iridaceae</taxon>
        <taxon>Iridoideae</taxon>
        <taxon>Irideae</taxon>
        <taxon>Iris</taxon>
    </lineage>
</organism>
<dbReference type="AlphaFoldDB" id="A0AAX6HYM3"/>
<keyword evidence="3" id="KW-1185">Reference proteome</keyword>
<protein>
    <submittedName>
        <fullName evidence="2">Hornerin-like</fullName>
    </submittedName>
</protein>
<evidence type="ECO:0000313" key="3">
    <source>
        <dbReference type="Proteomes" id="UP001140949"/>
    </source>
</evidence>
<feature type="compositionally biased region" description="Basic and acidic residues" evidence="1">
    <location>
        <begin position="64"/>
        <end position="80"/>
    </location>
</feature>
<feature type="region of interest" description="Disordered" evidence="1">
    <location>
        <begin position="151"/>
        <end position="185"/>
    </location>
</feature>
<reference evidence="2" key="1">
    <citation type="journal article" date="2023" name="GigaByte">
        <title>Genome assembly of the bearded iris, Iris pallida Lam.</title>
        <authorList>
            <person name="Bruccoleri R.E."/>
            <person name="Oakeley E.J."/>
            <person name="Faust A.M.E."/>
            <person name="Altorfer M."/>
            <person name="Dessus-Babus S."/>
            <person name="Burckhardt D."/>
            <person name="Oertli M."/>
            <person name="Naumann U."/>
            <person name="Petersen F."/>
            <person name="Wong J."/>
        </authorList>
    </citation>
    <scope>NUCLEOTIDE SEQUENCE</scope>
    <source>
        <strain evidence="2">GSM-AAB239-AS_SAM_17_03QT</strain>
    </source>
</reference>
<evidence type="ECO:0000313" key="2">
    <source>
        <dbReference type="EMBL" id="KAJ6845637.1"/>
    </source>
</evidence>
<proteinExistence type="predicted"/>
<comment type="caution">
    <text evidence="2">The sequence shown here is derived from an EMBL/GenBank/DDBJ whole genome shotgun (WGS) entry which is preliminary data.</text>
</comment>
<sequence length="185" mass="20289">MNKESSPCLRNTTPTVSITMVDVAYHNQYTIVSAVSGPILSVSLPTSSSLQQIQTLVSKSGTETGRKSKSDPNTQKKETRTLTLTRAATFQPPRRWPEPLTRSEPFALPSAVPHLGVYPVLELVLRPAPLLRTHRADLATTTCSEGLTDLRRQRSSNPGRAVAEHPEVRRAPGTSGRSHHHLRLS</sequence>
<reference evidence="2" key="2">
    <citation type="submission" date="2023-04" db="EMBL/GenBank/DDBJ databases">
        <authorList>
            <person name="Bruccoleri R.E."/>
            <person name="Oakeley E.J."/>
            <person name="Faust A.-M."/>
            <person name="Dessus-Babus S."/>
            <person name="Altorfer M."/>
            <person name="Burckhardt D."/>
            <person name="Oertli M."/>
            <person name="Naumann U."/>
            <person name="Petersen F."/>
            <person name="Wong J."/>
        </authorList>
    </citation>
    <scope>NUCLEOTIDE SEQUENCE</scope>
    <source>
        <strain evidence="2">GSM-AAB239-AS_SAM_17_03QT</strain>
        <tissue evidence="2">Leaf</tissue>
    </source>
</reference>
<accession>A0AAX6HYM3</accession>
<evidence type="ECO:0000256" key="1">
    <source>
        <dbReference type="SAM" id="MobiDB-lite"/>
    </source>
</evidence>
<name>A0AAX6HYM3_IRIPA</name>